<dbReference type="EMBL" id="JABSTV010001253">
    <property type="protein sequence ID" value="KAH7942932.1"/>
    <property type="molecule type" value="Genomic_DNA"/>
</dbReference>
<evidence type="ECO:0000313" key="4">
    <source>
        <dbReference type="Proteomes" id="UP000821837"/>
    </source>
</evidence>
<accession>A0A9D4PIM6</accession>
<organism evidence="3 4">
    <name type="scientific">Rhipicephalus sanguineus</name>
    <name type="common">Brown dog tick</name>
    <name type="synonym">Ixodes sanguineus</name>
    <dbReference type="NCBI Taxonomy" id="34632"/>
    <lineage>
        <taxon>Eukaryota</taxon>
        <taxon>Metazoa</taxon>
        <taxon>Ecdysozoa</taxon>
        <taxon>Arthropoda</taxon>
        <taxon>Chelicerata</taxon>
        <taxon>Arachnida</taxon>
        <taxon>Acari</taxon>
        <taxon>Parasitiformes</taxon>
        <taxon>Ixodida</taxon>
        <taxon>Ixodoidea</taxon>
        <taxon>Ixodidae</taxon>
        <taxon>Rhipicephalinae</taxon>
        <taxon>Rhipicephalus</taxon>
        <taxon>Rhipicephalus</taxon>
    </lineage>
</organism>
<dbReference type="AlphaFoldDB" id="A0A9D4PIM6"/>
<reference evidence="3" key="2">
    <citation type="submission" date="2021-09" db="EMBL/GenBank/DDBJ databases">
        <authorList>
            <person name="Jia N."/>
            <person name="Wang J."/>
            <person name="Shi W."/>
            <person name="Du L."/>
            <person name="Sun Y."/>
            <person name="Zhan W."/>
            <person name="Jiang J."/>
            <person name="Wang Q."/>
            <person name="Zhang B."/>
            <person name="Ji P."/>
            <person name="Sakyi L.B."/>
            <person name="Cui X."/>
            <person name="Yuan T."/>
            <person name="Jiang B."/>
            <person name="Yang W."/>
            <person name="Lam T.T.-Y."/>
            <person name="Chang Q."/>
            <person name="Ding S."/>
            <person name="Wang X."/>
            <person name="Zhu J."/>
            <person name="Ruan X."/>
            <person name="Zhao L."/>
            <person name="Wei J."/>
            <person name="Que T."/>
            <person name="Du C."/>
            <person name="Cheng J."/>
            <person name="Dai P."/>
            <person name="Han X."/>
            <person name="Huang E."/>
            <person name="Gao Y."/>
            <person name="Liu J."/>
            <person name="Shao H."/>
            <person name="Ye R."/>
            <person name="Li L."/>
            <person name="Wei W."/>
            <person name="Wang X."/>
            <person name="Wang C."/>
            <person name="Huo Q."/>
            <person name="Li W."/>
            <person name="Guo W."/>
            <person name="Chen H."/>
            <person name="Chen S."/>
            <person name="Zhou L."/>
            <person name="Zhou L."/>
            <person name="Ni X."/>
            <person name="Tian J."/>
            <person name="Zhou Y."/>
            <person name="Sheng Y."/>
            <person name="Liu T."/>
            <person name="Pan Y."/>
            <person name="Xia L."/>
            <person name="Li J."/>
            <person name="Zhao F."/>
            <person name="Cao W."/>
        </authorList>
    </citation>
    <scope>NUCLEOTIDE SEQUENCE</scope>
    <source>
        <strain evidence="3">Rsan-2018</strain>
        <tissue evidence="3">Larvae</tissue>
    </source>
</reference>
<dbReference type="Pfam" id="PF22987">
    <property type="entry name" value="Tudor_KDM3B"/>
    <property type="match status" value="1"/>
</dbReference>
<dbReference type="Proteomes" id="UP000821837">
    <property type="component" value="Unassembled WGS sequence"/>
</dbReference>
<feature type="compositionally biased region" description="Polar residues" evidence="1">
    <location>
        <begin position="83"/>
        <end position="93"/>
    </location>
</feature>
<feature type="compositionally biased region" description="Low complexity" evidence="1">
    <location>
        <begin position="147"/>
        <end position="166"/>
    </location>
</feature>
<keyword evidence="4" id="KW-1185">Reference proteome</keyword>
<feature type="domain" description="Lysine-specific demethylase 3A/B tudor" evidence="2">
    <location>
        <begin position="8"/>
        <end position="44"/>
    </location>
</feature>
<evidence type="ECO:0000259" key="2">
    <source>
        <dbReference type="Pfam" id="PF22987"/>
    </source>
</evidence>
<proteinExistence type="predicted"/>
<evidence type="ECO:0000256" key="1">
    <source>
        <dbReference type="SAM" id="MobiDB-lite"/>
    </source>
</evidence>
<evidence type="ECO:0000313" key="3">
    <source>
        <dbReference type="EMBL" id="KAH7942932.1"/>
    </source>
</evidence>
<name>A0A9D4PIM6_RHISA</name>
<feature type="compositionally biased region" description="Polar residues" evidence="1">
    <location>
        <begin position="129"/>
        <end position="140"/>
    </location>
</feature>
<gene>
    <name evidence="3" type="ORF">HPB52_002707</name>
</gene>
<feature type="region of interest" description="Disordered" evidence="1">
    <location>
        <begin position="42"/>
        <end position="175"/>
    </location>
</feature>
<comment type="caution">
    <text evidence="3">The sequence shown here is derived from an EMBL/GenBank/DDBJ whole genome shotgun (WGS) entry which is preliminary data.</text>
</comment>
<dbReference type="InterPro" id="IPR054503">
    <property type="entry name" value="KDM3AB_Tudor"/>
</dbReference>
<reference evidence="3" key="1">
    <citation type="journal article" date="2020" name="Cell">
        <title>Large-Scale Comparative Analyses of Tick Genomes Elucidate Their Genetic Diversity and Vector Capacities.</title>
        <authorList>
            <consortium name="Tick Genome and Microbiome Consortium (TIGMIC)"/>
            <person name="Jia N."/>
            <person name="Wang J."/>
            <person name="Shi W."/>
            <person name="Du L."/>
            <person name="Sun Y."/>
            <person name="Zhan W."/>
            <person name="Jiang J.F."/>
            <person name="Wang Q."/>
            <person name="Zhang B."/>
            <person name="Ji P."/>
            <person name="Bell-Sakyi L."/>
            <person name="Cui X.M."/>
            <person name="Yuan T.T."/>
            <person name="Jiang B.G."/>
            <person name="Yang W.F."/>
            <person name="Lam T.T."/>
            <person name="Chang Q.C."/>
            <person name="Ding S.J."/>
            <person name="Wang X.J."/>
            <person name="Zhu J.G."/>
            <person name="Ruan X.D."/>
            <person name="Zhao L."/>
            <person name="Wei J.T."/>
            <person name="Ye R.Z."/>
            <person name="Que T.C."/>
            <person name="Du C.H."/>
            <person name="Zhou Y.H."/>
            <person name="Cheng J.X."/>
            <person name="Dai P.F."/>
            <person name="Guo W.B."/>
            <person name="Han X.H."/>
            <person name="Huang E.J."/>
            <person name="Li L.F."/>
            <person name="Wei W."/>
            <person name="Gao Y.C."/>
            <person name="Liu J.Z."/>
            <person name="Shao H.Z."/>
            <person name="Wang X."/>
            <person name="Wang C.C."/>
            <person name="Yang T.C."/>
            <person name="Huo Q.B."/>
            <person name="Li W."/>
            <person name="Chen H.Y."/>
            <person name="Chen S.E."/>
            <person name="Zhou L.G."/>
            <person name="Ni X.B."/>
            <person name="Tian J.H."/>
            <person name="Sheng Y."/>
            <person name="Liu T."/>
            <person name="Pan Y.S."/>
            <person name="Xia L.Y."/>
            <person name="Li J."/>
            <person name="Zhao F."/>
            <person name="Cao W.C."/>
        </authorList>
    </citation>
    <scope>NUCLEOTIDE SEQUENCE</scope>
    <source>
        <strain evidence="3">Rsan-2018</strain>
    </source>
</reference>
<protein>
    <recommendedName>
        <fullName evidence="2">Lysine-specific demethylase 3A/B tudor domain-containing protein</fullName>
    </recommendedName>
</protein>
<sequence>MDAPPGSELTVTDDTLLEEHNEEPCLAQMRLIGDGVVESIPKEEDNVHAQQPAQIRPLCDLKSSPRQPDVQSGLLPSYHLVGQQPTTGAQQTRPHFRTSAAGRRQSRQTAQSTDGTREEELRKKPTSPTPNTVTAASHSTPADVDMSTVSTTPASSSESPAGTSESRGVDNTRPQQCTVDDVHYVRAPEAASAERSGAGLIKIEPCLPHVPTATIKAMIQQGLVPNPIYTSATPTTRGPKLLPPDVL</sequence>